<organism evidence="1 2">
    <name type="scientific">Chondromyces apiculatus DSM 436</name>
    <dbReference type="NCBI Taxonomy" id="1192034"/>
    <lineage>
        <taxon>Bacteria</taxon>
        <taxon>Pseudomonadati</taxon>
        <taxon>Myxococcota</taxon>
        <taxon>Polyangia</taxon>
        <taxon>Polyangiales</taxon>
        <taxon>Polyangiaceae</taxon>
        <taxon>Chondromyces</taxon>
    </lineage>
</organism>
<accession>A0A017T7P5</accession>
<dbReference type="AlphaFoldDB" id="A0A017T7P5"/>
<comment type="caution">
    <text evidence="1">The sequence shown here is derived from an EMBL/GenBank/DDBJ whole genome shotgun (WGS) entry which is preliminary data.</text>
</comment>
<dbReference type="EMBL" id="ASRX01000025">
    <property type="protein sequence ID" value="EYF05264.1"/>
    <property type="molecule type" value="Genomic_DNA"/>
</dbReference>
<keyword evidence="2" id="KW-1185">Reference proteome</keyword>
<name>A0A017T7P5_9BACT</name>
<dbReference type="Proteomes" id="UP000019678">
    <property type="component" value="Unassembled WGS sequence"/>
</dbReference>
<evidence type="ECO:0000313" key="1">
    <source>
        <dbReference type="EMBL" id="EYF05264.1"/>
    </source>
</evidence>
<proteinExistence type="predicted"/>
<reference evidence="1 2" key="1">
    <citation type="submission" date="2013-05" db="EMBL/GenBank/DDBJ databases">
        <title>Genome assembly of Chondromyces apiculatus DSM 436.</title>
        <authorList>
            <person name="Sharma G."/>
            <person name="Khatri I."/>
            <person name="Kaur C."/>
            <person name="Mayilraj S."/>
            <person name="Subramanian S."/>
        </authorList>
    </citation>
    <scope>NUCLEOTIDE SEQUENCE [LARGE SCALE GENOMIC DNA]</scope>
    <source>
        <strain evidence="1 2">DSM 436</strain>
    </source>
</reference>
<evidence type="ECO:0000313" key="2">
    <source>
        <dbReference type="Proteomes" id="UP000019678"/>
    </source>
</evidence>
<gene>
    <name evidence="1" type="ORF">CAP_3404</name>
</gene>
<dbReference type="STRING" id="1192034.CAP_3404"/>
<sequence>MHWRRGLTSARRAAAPAAPARGFIVIQRYRLRARHTWLLGRRSRRCTGVQVEGGRGHYPRRAAWSRFGARHHALDGDEMP</sequence>
<protein>
    <submittedName>
        <fullName evidence="1">Uncharacterized protein</fullName>
    </submittedName>
</protein>